<evidence type="ECO:0000313" key="2">
    <source>
        <dbReference type="EMBL" id="QEG24462.1"/>
    </source>
</evidence>
<dbReference type="KEGG" id="mff:MFFC18_43820"/>
<dbReference type="InterPro" id="IPR036551">
    <property type="entry name" value="Flavin_trans-like"/>
</dbReference>
<organism evidence="2 3">
    <name type="scientific">Mariniblastus fucicola</name>
    <dbReference type="NCBI Taxonomy" id="980251"/>
    <lineage>
        <taxon>Bacteria</taxon>
        <taxon>Pseudomonadati</taxon>
        <taxon>Planctomycetota</taxon>
        <taxon>Planctomycetia</taxon>
        <taxon>Pirellulales</taxon>
        <taxon>Pirellulaceae</taxon>
        <taxon>Mariniblastus</taxon>
    </lineage>
</organism>
<accession>A0A5B9PIG0</accession>
<evidence type="ECO:0000313" key="3">
    <source>
        <dbReference type="Proteomes" id="UP000322214"/>
    </source>
</evidence>
<dbReference type="STRING" id="980251.GCA_001642875_01187"/>
<sequence>MASAVAIMNYQEPVMPSIDIIIAVTGGIAAFKAASLTSLLVQNDHSVQAVMTQSAQKFLGAATLMALTGRPVATELFDPAMPLGAHIELARDAKLLCVAPATANFLANAANGQADDLLSTLYLCFTGPVIVAPAMNVEMWNQPSVQRNIKILRDDGVHIVDPQEGWLSCRQKGMGRMADPETIAKTIAEHLK</sequence>
<dbReference type="PANTHER" id="PTHR14359:SF6">
    <property type="entry name" value="PHOSPHOPANTOTHENOYLCYSTEINE DECARBOXYLASE"/>
    <property type="match status" value="1"/>
</dbReference>
<dbReference type="PANTHER" id="PTHR14359">
    <property type="entry name" value="HOMO-OLIGOMERIC FLAVIN CONTAINING CYS DECARBOXYLASE FAMILY"/>
    <property type="match status" value="1"/>
</dbReference>
<feature type="domain" description="Flavoprotein" evidence="1">
    <location>
        <begin position="20"/>
        <end position="190"/>
    </location>
</feature>
<dbReference type="GO" id="GO:0071513">
    <property type="term" value="C:phosphopantothenoylcysteine decarboxylase complex"/>
    <property type="evidence" value="ECO:0007669"/>
    <property type="project" value="TreeGrafter"/>
</dbReference>
<dbReference type="AlphaFoldDB" id="A0A5B9PIG0"/>
<dbReference type="Pfam" id="PF02441">
    <property type="entry name" value="Flavoprotein"/>
    <property type="match status" value="1"/>
</dbReference>
<dbReference type="EMBL" id="CP042912">
    <property type="protein sequence ID" value="QEG24462.1"/>
    <property type="molecule type" value="Genomic_DNA"/>
</dbReference>
<gene>
    <name evidence="2" type="ORF">MFFC18_43820</name>
</gene>
<reference evidence="2 3" key="1">
    <citation type="submission" date="2019-08" db="EMBL/GenBank/DDBJ databases">
        <title>Deep-cultivation of Planctomycetes and their phenomic and genomic characterization uncovers novel biology.</title>
        <authorList>
            <person name="Wiegand S."/>
            <person name="Jogler M."/>
            <person name="Boedeker C."/>
            <person name="Pinto D."/>
            <person name="Vollmers J."/>
            <person name="Rivas-Marin E."/>
            <person name="Kohn T."/>
            <person name="Peeters S.H."/>
            <person name="Heuer A."/>
            <person name="Rast P."/>
            <person name="Oberbeckmann S."/>
            <person name="Bunk B."/>
            <person name="Jeske O."/>
            <person name="Meyerdierks A."/>
            <person name="Storesund J.E."/>
            <person name="Kallscheuer N."/>
            <person name="Luecker S."/>
            <person name="Lage O.M."/>
            <person name="Pohl T."/>
            <person name="Merkel B.J."/>
            <person name="Hornburger P."/>
            <person name="Mueller R.-W."/>
            <person name="Bruemmer F."/>
            <person name="Labrenz M."/>
            <person name="Spormann A.M."/>
            <person name="Op den Camp H."/>
            <person name="Overmann J."/>
            <person name="Amann R."/>
            <person name="Jetten M.S.M."/>
            <person name="Mascher T."/>
            <person name="Medema M.H."/>
            <person name="Devos D.P."/>
            <person name="Kaster A.-K."/>
            <person name="Ovreas L."/>
            <person name="Rohde M."/>
            <person name="Galperin M.Y."/>
            <person name="Jogler C."/>
        </authorList>
    </citation>
    <scope>NUCLEOTIDE SEQUENCE [LARGE SCALE GENOMIC DNA]</scope>
    <source>
        <strain evidence="2 3">FC18</strain>
    </source>
</reference>
<dbReference type="GO" id="GO:0015937">
    <property type="term" value="P:coenzyme A biosynthetic process"/>
    <property type="evidence" value="ECO:0007669"/>
    <property type="project" value="TreeGrafter"/>
</dbReference>
<dbReference type="SUPFAM" id="SSF52507">
    <property type="entry name" value="Homo-oligomeric flavin-containing Cys decarboxylases, HFCD"/>
    <property type="match status" value="1"/>
</dbReference>
<dbReference type="Gene3D" id="3.40.50.1950">
    <property type="entry name" value="Flavin prenyltransferase-like"/>
    <property type="match status" value="1"/>
</dbReference>
<dbReference type="GO" id="GO:0004633">
    <property type="term" value="F:phosphopantothenoylcysteine decarboxylase activity"/>
    <property type="evidence" value="ECO:0007669"/>
    <property type="project" value="TreeGrafter"/>
</dbReference>
<evidence type="ECO:0000259" key="1">
    <source>
        <dbReference type="Pfam" id="PF02441"/>
    </source>
</evidence>
<dbReference type="GO" id="GO:0010181">
    <property type="term" value="F:FMN binding"/>
    <property type="evidence" value="ECO:0007669"/>
    <property type="project" value="TreeGrafter"/>
</dbReference>
<keyword evidence="3" id="KW-1185">Reference proteome</keyword>
<dbReference type="Proteomes" id="UP000322214">
    <property type="component" value="Chromosome"/>
</dbReference>
<name>A0A5B9PIG0_9BACT</name>
<protein>
    <submittedName>
        <fullName evidence="2">Phosphopantothenoylcysteine decarboxylase</fullName>
    </submittedName>
</protein>
<dbReference type="InterPro" id="IPR003382">
    <property type="entry name" value="Flavoprotein"/>
</dbReference>
<proteinExistence type="predicted"/>